<dbReference type="Proteomes" id="UP000661435">
    <property type="component" value="Unassembled WGS sequence"/>
</dbReference>
<evidence type="ECO:0000256" key="7">
    <source>
        <dbReference type="SAM" id="Phobius"/>
    </source>
</evidence>
<name>A0A8J6MFF5_9FIRM</name>
<evidence type="ECO:0000256" key="2">
    <source>
        <dbReference type="ARBA" id="ARBA00022448"/>
    </source>
</evidence>
<keyword evidence="2" id="KW-0813">Transport</keyword>
<comment type="subcellular location">
    <subcellularLocation>
        <location evidence="1">Cell membrane</location>
        <topology evidence="1">Multi-pass membrane protein</topology>
    </subcellularLocation>
</comment>
<dbReference type="AlphaFoldDB" id="A0A8J6MFF5"/>
<keyword evidence="6 7" id="KW-0472">Membrane</keyword>
<keyword evidence="5 7" id="KW-1133">Transmembrane helix</keyword>
<dbReference type="EMBL" id="JACOPP010000023">
    <property type="protein sequence ID" value="MBC5734703.1"/>
    <property type="molecule type" value="Genomic_DNA"/>
</dbReference>
<keyword evidence="3" id="KW-1003">Cell membrane</keyword>
<accession>A0A8J6MFF5</accession>
<feature type="transmembrane region" description="Helical" evidence="7">
    <location>
        <begin position="89"/>
        <end position="110"/>
    </location>
</feature>
<evidence type="ECO:0000259" key="8">
    <source>
        <dbReference type="Pfam" id="PF04290"/>
    </source>
</evidence>
<dbReference type="RefSeq" id="WP_186908531.1">
    <property type="nucleotide sequence ID" value="NZ_JACOPP010000023.1"/>
</dbReference>
<feature type="transmembrane region" description="Helical" evidence="7">
    <location>
        <begin position="14"/>
        <end position="36"/>
    </location>
</feature>
<keyword evidence="4 7" id="KW-0812">Transmembrane</keyword>
<organism evidence="9 10">
    <name type="scientific">Lawsonibacter hominis</name>
    <dbReference type="NCBI Taxonomy" id="2763053"/>
    <lineage>
        <taxon>Bacteria</taxon>
        <taxon>Bacillati</taxon>
        <taxon>Bacillota</taxon>
        <taxon>Clostridia</taxon>
        <taxon>Eubacteriales</taxon>
        <taxon>Oscillospiraceae</taxon>
        <taxon>Lawsonibacter</taxon>
    </lineage>
</organism>
<feature type="domain" description="Tripartite ATP-independent periplasmic transporters DctQ component" evidence="8">
    <location>
        <begin position="28"/>
        <end position="152"/>
    </location>
</feature>
<evidence type="ECO:0000313" key="9">
    <source>
        <dbReference type="EMBL" id="MBC5734703.1"/>
    </source>
</evidence>
<feature type="transmembrane region" description="Helical" evidence="7">
    <location>
        <begin position="131"/>
        <end position="153"/>
    </location>
</feature>
<evidence type="ECO:0000313" key="10">
    <source>
        <dbReference type="Proteomes" id="UP000661435"/>
    </source>
</evidence>
<evidence type="ECO:0000256" key="5">
    <source>
        <dbReference type="ARBA" id="ARBA00022989"/>
    </source>
</evidence>
<dbReference type="Pfam" id="PF04290">
    <property type="entry name" value="DctQ"/>
    <property type="match status" value="1"/>
</dbReference>
<reference evidence="9" key="1">
    <citation type="submission" date="2020-08" db="EMBL/GenBank/DDBJ databases">
        <title>Genome public.</title>
        <authorList>
            <person name="Liu C."/>
            <person name="Sun Q."/>
        </authorList>
    </citation>
    <scope>NUCLEOTIDE SEQUENCE</scope>
    <source>
        <strain evidence="9">NSJ-51</strain>
    </source>
</reference>
<dbReference type="GO" id="GO:0005886">
    <property type="term" value="C:plasma membrane"/>
    <property type="evidence" value="ECO:0007669"/>
    <property type="project" value="UniProtKB-SubCell"/>
</dbReference>
<sequence length="164" mass="18221">MQVCVKITRYVRTFLFSISALLIAVATALATLNAIVRFAGKGFTWSEELCSYCIVLMVYLAIPYLEGAGDQLCISAIDLWVKGKTGQRILNYIRGIITSVIMVVLGYHGLDVMMKAFKRNQVTYVLQMPKGVLYAIAMICIVVALVVWVVLMLCNKGDFDHDNA</sequence>
<dbReference type="InterPro" id="IPR055348">
    <property type="entry name" value="DctQ"/>
</dbReference>
<evidence type="ECO:0000256" key="3">
    <source>
        <dbReference type="ARBA" id="ARBA00022475"/>
    </source>
</evidence>
<protein>
    <submittedName>
        <fullName evidence="9">TRAP transporter small permease subunit</fullName>
    </submittedName>
</protein>
<comment type="caution">
    <text evidence="9">The sequence shown here is derived from an EMBL/GenBank/DDBJ whole genome shotgun (WGS) entry which is preliminary data.</text>
</comment>
<gene>
    <name evidence="9" type="ORF">H8S57_13365</name>
</gene>
<evidence type="ECO:0000256" key="6">
    <source>
        <dbReference type="ARBA" id="ARBA00023136"/>
    </source>
</evidence>
<evidence type="ECO:0000256" key="4">
    <source>
        <dbReference type="ARBA" id="ARBA00022692"/>
    </source>
</evidence>
<keyword evidence="10" id="KW-1185">Reference proteome</keyword>
<evidence type="ECO:0000256" key="1">
    <source>
        <dbReference type="ARBA" id="ARBA00004651"/>
    </source>
</evidence>
<proteinExistence type="predicted"/>